<keyword evidence="2" id="KW-1185">Reference proteome</keyword>
<dbReference type="RefSeq" id="WP_090920975.1">
    <property type="nucleotide sequence ID" value="NZ_FMVM01000009.1"/>
</dbReference>
<reference evidence="2" key="1">
    <citation type="submission" date="2016-10" db="EMBL/GenBank/DDBJ databases">
        <authorList>
            <person name="Varghese N."/>
            <person name="Submissions S."/>
        </authorList>
    </citation>
    <scope>NUCLEOTIDE SEQUENCE [LARGE SCALE GENOMIC DNA]</scope>
    <source>
        <strain evidence="2">BL9</strain>
    </source>
</reference>
<evidence type="ECO:0000313" key="2">
    <source>
        <dbReference type="Proteomes" id="UP000198538"/>
    </source>
</evidence>
<name>A0A1G5IUM1_9BACL</name>
<dbReference type="Proteomes" id="UP000198538">
    <property type="component" value="Unassembled WGS sequence"/>
</dbReference>
<gene>
    <name evidence="1" type="ORF">SAMN05720606_109190</name>
</gene>
<sequence>MLIFENLAIYNFNLTTEEEATILSQFIDADHDLLFPYFECNFWAFPEDRTYIEERTIIRSKEKVFEMNYSFVDNELVYWYKPHDRDDLIHIINRDRITYRSIVVPKNGGLNDCRFKLFTYEHAIYDEEETRVLWIEETIENDYIENIYPKIISQKND</sequence>
<evidence type="ECO:0000313" key="1">
    <source>
        <dbReference type="EMBL" id="SCY79795.1"/>
    </source>
</evidence>
<protein>
    <submittedName>
        <fullName evidence="1">Uncharacterized protein</fullName>
    </submittedName>
</protein>
<proteinExistence type="predicted"/>
<dbReference type="EMBL" id="FMVM01000009">
    <property type="protein sequence ID" value="SCY79795.1"/>
    <property type="molecule type" value="Genomic_DNA"/>
</dbReference>
<organism evidence="1 2">
    <name type="scientific">Paenibacillus polysaccharolyticus</name>
    <dbReference type="NCBI Taxonomy" id="582692"/>
    <lineage>
        <taxon>Bacteria</taxon>
        <taxon>Bacillati</taxon>
        <taxon>Bacillota</taxon>
        <taxon>Bacilli</taxon>
        <taxon>Bacillales</taxon>
        <taxon>Paenibacillaceae</taxon>
        <taxon>Paenibacillus</taxon>
    </lineage>
</organism>
<dbReference type="AlphaFoldDB" id="A0A1G5IUM1"/>
<dbReference type="STRING" id="582692.SAMN05720606_109190"/>
<accession>A0A1G5IUM1</accession>